<comment type="caution">
    <text evidence="2">The sequence shown here is derived from an EMBL/GenBank/DDBJ whole genome shotgun (WGS) entry which is preliminary data.</text>
</comment>
<evidence type="ECO:0000256" key="1">
    <source>
        <dbReference type="SAM" id="Phobius"/>
    </source>
</evidence>
<accession>W9AGH1</accession>
<evidence type="ECO:0000313" key="2">
    <source>
        <dbReference type="EMBL" id="CDO02022.1"/>
    </source>
</evidence>
<keyword evidence="1" id="KW-1133">Transmembrane helix</keyword>
<dbReference type="InterPro" id="IPR014617">
    <property type="entry name" value="YphA_Bacsu"/>
</dbReference>
<organism evidence="2 3">
    <name type="scientific">Oceanobacillus picturae</name>
    <dbReference type="NCBI Taxonomy" id="171693"/>
    <lineage>
        <taxon>Bacteria</taxon>
        <taxon>Bacillati</taxon>
        <taxon>Bacillota</taxon>
        <taxon>Bacilli</taxon>
        <taxon>Bacillales</taxon>
        <taxon>Bacillaceae</taxon>
        <taxon>Oceanobacillus</taxon>
    </lineage>
</organism>
<reference evidence="2" key="1">
    <citation type="submission" date="2014-03" db="EMBL/GenBank/DDBJ databases">
        <title>Draft genome sequencing of Oceanobacillus picturae strain S1 isolated from human gut.</title>
        <authorList>
            <person name="Croce O."/>
            <person name="Lagier J.C."/>
            <person name="Raoult D."/>
        </authorList>
    </citation>
    <scope>NUCLEOTIDE SEQUENCE [LARGE SCALE GENOMIC DNA]</scope>
    <source>
        <strain evidence="2">S1</strain>
    </source>
</reference>
<dbReference type="EMBL" id="CCAX010000001">
    <property type="protein sequence ID" value="CDO02022.1"/>
    <property type="molecule type" value="Genomic_DNA"/>
</dbReference>
<keyword evidence="1" id="KW-0472">Membrane</keyword>
<dbReference type="AlphaFoldDB" id="W9AGH1"/>
<reference evidence="2" key="2">
    <citation type="submission" date="2014-03" db="EMBL/GenBank/DDBJ databases">
        <authorList>
            <person name="Urmite Genomes"/>
        </authorList>
    </citation>
    <scope>NUCLEOTIDE SEQUENCE</scope>
    <source>
        <strain evidence="2">S1</strain>
    </source>
</reference>
<feature type="transmembrane region" description="Helical" evidence="1">
    <location>
        <begin position="100"/>
        <end position="122"/>
    </location>
</feature>
<sequence>MANEAYFYWVGWMLWIITTFFMKRGKKRDLFTLWLLSILILSNTDVMIGEIVYNASFFLLIIGTIILLLHLKRQIYLTISTFTIMLGYASLLFWEKAAPIWLFWPREVLVPLLLGLTALLLVRGLESRLCVVLLGTSLGEVVFSFTLSTYGLSRGTGELPFLGNIMITIVFIVFLDIIRKSRTKKAKHHNIPIDLEVAK</sequence>
<dbReference type="STRING" id="171693.BN988_00476"/>
<evidence type="ECO:0000313" key="3">
    <source>
        <dbReference type="Proteomes" id="UP000028863"/>
    </source>
</evidence>
<dbReference type="RefSeq" id="WP_036572796.1">
    <property type="nucleotide sequence ID" value="NZ_CABLBW010000001.1"/>
</dbReference>
<dbReference type="Pfam" id="PF24124">
    <property type="entry name" value="YphA"/>
    <property type="match status" value="1"/>
</dbReference>
<feature type="transmembrane region" description="Helical" evidence="1">
    <location>
        <begin position="159"/>
        <end position="178"/>
    </location>
</feature>
<feature type="transmembrane region" description="Helical" evidence="1">
    <location>
        <begin position="51"/>
        <end position="69"/>
    </location>
</feature>
<dbReference type="Proteomes" id="UP000028863">
    <property type="component" value="Unassembled WGS sequence"/>
</dbReference>
<feature type="transmembrane region" description="Helical" evidence="1">
    <location>
        <begin position="129"/>
        <end position="153"/>
    </location>
</feature>
<keyword evidence="3" id="KW-1185">Reference proteome</keyword>
<feature type="transmembrane region" description="Helical" evidence="1">
    <location>
        <begin position="6"/>
        <end position="22"/>
    </location>
</feature>
<keyword evidence="1" id="KW-0812">Transmembrane</keyword>
<proteinExistence type="predicted"/>
<dbReference type="PIRSF" id="PIRSF036710">
    <property type="entry name" value="YphA_Bacsu"/>
    <property type="match status" value="1"/>
</dbReference>
<gene>
    <name evidence="2" type="ORF">BN988_00476</name>
</gene>
<dbReference type="eggNOG" id="ENOG5032UEW">
    <property type="taxonomic scope" value="Bacteria"/>
</dbReference>
<protein>
    <submittedName>
        <fullName evidence="2">Uncharacterized protein</fullName>
    </submittedName>
</protein>
<feature type="transmembrane region" description="Helical" evidence="1">
    <location>
        <begin position="76"/>
        <end position="94"/>
    </location>
</feature>
<name>W9AGH1_9BACI</name>